<gene>
    <name evidence="1" type="ORF">COU88_05645</name>
</gene>
<evidence type="ECO:0000313" key="2">
    <source>
        <dbReference type="Proteomes" id="UP000229554"/>
    </source>
</evidence>
<proteinExistence type="predicted"/>
<dbReference type="EMBL" id="PFED01000227">
    <property type="protein sequence ID" value="PJE62317.1"/>
    <property type="molecule type" value="Genomic_DNA"/>
</dbReference>
<evidence type="ECO:0000313" key="1">
    <source>
        <dbReference type="EMBL" id="PJE62317.1"/>
    </source>
</evidence>
<organism evidence="1 2">
    <name type="scientific">Candidatus Roizmanbacteria bacterium CG10_big_fil_rev_8_21_14_0_10_39_6</name>
    <dbReference type="NCBI Taxonomy" id="1974853"/>
    <lineage>
        <taxon>Bacteria</taxon>
        <taxon>Candidatus Roizmaniibacteriota</taxon>
    </lineage>
</organism>
<dbReference type="Proteomes" id="UP000229554">
    <property type="component" value="Unassembled WGS sequence"/>
</dbReference>
<accession>A0A2M8KQW4</accession>
<dbReference type="AlphaFoldDB" id="A0A2M8KQW4"/>
<reference evidence="2" key="1">
    <citation type="submission" date="2017-09" db="EMBL/GenBank/DDBJ databases">
        <title>Depth-based differentiation of microbial function through sediment-hosted aquifers and enrichment of novel symbionts in the deep terrestrial subsurface.</title>
        <authorList>
            <person name="Probst A.J."/>
            <person name="Ladd B."/>
            <person name="Jarett J.K."/>
            <person name="Geller-Mcgrath D.E."/>
            <person name="Sieber C.M.K."/>
            <person name="Emerson J.B."/>
            <person name="Anantharaman K."/>
            <person name="Thomas B.C."/>
            <person name="Malmstrom R."/>
            <person name="Stieglmeier M."/>
            <person name="Klingl A."/>
            <person name="Woyke T."/>
            <person name="Ryan C.M."/>
            <person name="Banfield J.F."/>
        </authorList>
    </citation>
    <scope>NUCLEOTIDE SEQUENCE [LARGE SCALE GENOMIC DNA]</scope>
</reference>
<protein>
    <submittedName>
        <fullName evidence="1">Uncharacterized protein</fullName>
    </submittedName>
</protein>
<name>A0A2M8KQW4_9BACT</name>
<comment type="caution">
    <text evidence="1">The sequence shown here is derived from an EMBL/GenBank/DDBJ whole genome shotgun (WGS) entry which is preliminary data.</text>
</comment>
<sequence>MEDRRRKNMKNNKPVRPDINEFMDKVKRLEKGEKLDLSSDEDLSIGIMNLISMKEHFFFTYNKTKDAKYLDLLNEIREMRKSALKRIIKDCEGEVWCISKHLLAASMRFMEVGTKALTKGDKKDAEDMFQKSYNLYSLFWGLNLGLVQTKDIKQTNPHQEVAFISEDPKPKQTGSSSIFAKLREVVQKAIDCCKE</sequence>